<feature type="domain" description="PAC" evidence="4">
    <location>
        <begin position="107"/>
        <end position="160"/>
    </location>
</feature>
<evidence type="ECO:0000259" key="5">
    <source>
        <dbReference type="PROSITE" id="PS50887"/>
    </source>
</evidence>
<name>A0ABS2IHC8_9GAMM</name>
<dbReference type="PROSITE" id="PS50112">
    <property type="entry name" value="PAS"/>
    <property type="match status" value="1"/>
</dbReference>
<comment type="caution">
    <text evidence="6">The sequence shown here is derived from an EMBL/GenBank/DDBJ whole genome shotgun (WGS) entry which is preliminary data.</text>
</comment>
<evidence type="ECO:0000313" key="7">
    <source>
        <dbReference type="Proteomes" id="UP000717995"/>
    </source>
</evidence>
<dbReference type="InterPro" id="IPR050469">
    <property type="entry name" value="Diguanylate_Cyclase"/>
</dbReference>
<dbReference type="PROSITE" id="PS50887">
    <property type="entry name" value="GGDEF"/>
    <property type="match status" value="1"/>
</dbReference>
<dbReference type="InterPro" id="IPR043128">
    <property type="entry name" value="Rev_trsase/Diguanyl_cyclase"/>
</dbReference>
<organism evidence="6 7">
    <name type="scientific">Zestomonas insulae</name>
    <dbReference type="NCBI Taxonomy" id="2809017"/>
    <lineage>
        <taxon>Bacteria</taxon>
        <taxon>Pseudomonadati</taxon>
        <taxon>Pseudomonadota</taxon>
        <taxon>Gammaproteobacteria</taxon>
        <taxon>Pseudomonadales</taxon>
        <taxon>Pseudomonadaceae</taxon>
        <taxon>Zestomonas</taxon>
    </lineage>
</organism>
<dbReference type="InterPro" id="IPR000014">
    <property type="entry name" value="PAS"/>
</dbReference>
<dbReference type="InterPro" id="IPR000160">
    <property type="entry name" value="GGDEF_dom"/>
</dbReference>
<dbReference type="InterPro" id="IPR000700">
    <property type="entry name" value="PAS-assoc_C"/>
</dbReference>
<dbReference type="Pfam" id="PF08447">
    <property type="entry name" value="PAS_3"/>
    <property type="match status" value="1"/>
</dbReference>
<feature type="domain" description="PAS" evidence="3">
    <location>
        <begin position="31"/>
        <end position="104"/>
    </location>
</feature>
<dbReference type="Proteomes" id="UP000717995">
    <property type="component" value="Unassembled WGS sequence"/>
</dbReference>
<evidence type="ECO:0000256" key="1">
    <source>
        <dbReference type="ARBA" id="ARBA00012528"/>
    </source>
</evidence>
<dbReference type="Pfam" id="PF00990">
    <property type="entry name" value="GGDEF"/>
    <property type="match status" value="1"/>
</dbReference>
<dbReference type="CDD" id="cd01949">
    <property type="entry name" value="GGDEF"/>
    <property type="match status" value="1"/>
</dbReference>
<proteinExistence type="predicted"/>
<dbReference type="InterPro" id="IPR029787">
    <property type="entry name" value="Nucleotide_cyclase"/>
</dbReference>
<evidence type="ECO:0000259" key="3">
    <source>
        <dbReference type="PROSITE" id="PS50112"/>
    </source>
</evidence>
<gene>
    <name evidence="6" type="ORF">JQX08_17280</name>
</gene>
<evidence type="ECO:0000313" key="6">
    <source>
        <dbReference type="EMBL" id="MBM7062469.1"/>
    </source>
</evidence>
<feature type="domain" description="GGDEF" evidence="5">
    <location>
        <begin position="192"/>
        <end position="323"/>
    </location>
</feature>
<dbReference type="InterPro" id="IPR013655">
    <property type="entry name" value="PAS_fold_3"/>
</dbReference>
<dbReference type="PANTHER" id="PTHR45138:SF9">
    <property type="entry name" value="DIGUANYLATE CYCLASE DGCM-RELATED"/>
    <property type="match status" value="1"/>
</dbReference>
<dbReference type="NCBIfam" id="TIGR00229">
    <property type="entry name" value="sensory_box"/>
    <property type="match status" value="1"/>
</dbReference>
<dbReference type="Gene3D" id="3.30.450.20">
    <property type="entry name" value="PAS domain"/>
    <property type="match status" value="1"/>
</dbReference>
<dbReference type="SUPFAM" id="SSF55073">
    <property type="entry name" value="Nucleotide cyclase"/>
    <property type="match status" value="1"/>
</dbReference>
<keyword evidence="7" id="KW-1185">Reference proteome</keyword>
<dbReference type="RefSeq" id="WP_205349654.1">
    <property type="nucleotide sequence ID" value="NZ_JAFEUP010000005.1"/>
</dbReference>
<comment type="catalytic activity">
    <reaction evidence="2">
        <text>2 GTP = 3',3'-c-di-GMP + 2 diphosphate</text>
        <dbReference type="Rhea" id="RHEA:24898"/>
        <dbReference type="ChEBI" id="CHEBI:33019"/>
        <dbReference type="ChEBI" id="CHEBI:37565"/>
        <dbReference type="ChEBI" id="CHEBI:58805"/>
        <dbReference type="EC" id="2.7.7.65"/>
    </reaction>
</comment>
<dbReference type="NCBIfam" id="TIGR00254">
    <property type="entry name" value="GGDEF"/>
    <property type="match status" value="1"/>
</dbReference>
<evidence type="ECO:0000256" key="2">
    <source>
        <dbReference type="ARBA" id="ARBA00034247"/>
    </source>
</evidence>
<dbReference type="SUPFAM" id="SSF55785">
    <property type="entry name" value="PYP-like sensor domain (PAS domain)"/>
    <property type="match status" value="1"/>
</dbReference>
<dbReference type="InterPro" id="IPR035965">
    <property type="entry name" value="PAS-like_dom_sf"/>
</dbReference>
<dbReference type="PROSITE" id="PS50113">
    <property type="entry name" value="PAC"/>
    <property type="match status" value="1"/>
</dbReference>
<dbReference type="EC" id="2.7.7.65" evidence="1"/>
<dbReference type="Gene3D" id="3.30.70.270">
    <property type="match status" value="1"/>
</dbReference>
<dbReference type="SMART" id="SM00267">
    <property type="entry name" value="GGDEF"/>
    <property type="match status" value="1"/>
</dbReference>
<reference evidence="6 7" key="1">
    <citation type="submission" date="2021-02" db="EMBL/GenBank/DDBJ databases">
        <authorList>
            <person name="Lee D.-H."/>
        </authorList>
    </citation>
    <scope>NUCLEOTIDE SEQUENCE [LARGE SCALE GENOMIC DNA]</scope>
    <source>
        <strain evidence="6 7">UL073</strain>
    </source>
</reference>
<dbReference type="CDD" id="cd00130">
    <property type="entry name" value="PAS"/>
    <property type="match status" value="1"/>
</dbReference>
<dbReference type="PANTHER" id="PTHR45138">
    <property type="entry name" value="REGULATORY COMPONENTS OF SENSORY TRANSDUCTION SYSTEM"/>
    <property type="match status" value="1"/>
</dbReference>
<protein>
    <recommendedName>
        <fullName evidence="1">diguanylate cyclase</fullName>
        <ecNumber evidence="1">2.7.7.65</ecNumber>
    </recommendedName>
</protein>
<evidence type="ECO:0000259" key="4">
    <source>
        <dbReference type="PROSITE" id="PS50113"/>
    </source>
</evidence>
<sequence length="323" mass="36114">MDENSRIPSELEELTLALLHSRGEVERLREREQLISGLLGSVNAVLWAFNWQTRQMIYVSPAYERVFGRSAALLLADYNEWLNSIYPDDMDYAAESLAAALEKGAVETREYRILRSDGQLRWLSDKCFVSRHANAQDGPVLVGIAEDITEKKQLEGELQRLATTDVLTQSCNRRYFFECAQREFEAARQADAPLAFLLLDVDDFKQINDTYGHQMGDIVLQRIAQCGAAALRRGDLFGRIGGEEFAAVLPHCEEGVASQIAERLQREVQRLSFSANGTTFRVTVSQGLTSLTAADPALDTLFGRADAAMYQAKRQGKNQIVVA</sequence>
<accession>A0ABS2IHC8</accession>
<dbReference type="EMBL" id="JAFEUP010000005">
    <property type="protein sequence ID" value="MBM7062469.1"/>
    <property type="molecule type" value="Genomic_DNA"/>
</dbReference>